<feature type="compositionally biased region" description="Basic and acidic residues" evidence="1">
    <location>
        <begin position="170"/>
        <end position="182"/>
    </location>
</feature>
<gene>
    <name evidence="3" type="ORF">BDW59DRAFT_157752</name>
</gene>
<protein>
    <submittedName>
        <fullName evidence="3">Uncharacterized protein</fullName>
    </submittedName>
</protein>
<keyword evidence="4" id="KW-1185">Reference proteome</keyword>
<evidence type="ECO:0000313" key="3">
    <source>
        <dbReference type="EMBL" id="KAL2831796.1"/>
    </source>
</evidence>
<evidence type="ECO:0000313" key="4">
    <source>
        <dbReference type="Proteomes" id="UP001610335"/>
    </source>
</evidence>
<evidence type="ECO:0000256" key="1">
    <source>
        <dbReference type="SAM" id="MobiDB-lite"/>
    </source>
</evidence>
<feature type="signal peptide" evidence="2">
    <location>
        <begin position="1"/>
        <end position="24"/>
    </location>
</feature>
<feature type="region of interest" description="Disordered" evidence="1">
    <location>
        <begin position="170"/>
        <end position="192"/>
    </location>
</feature>
<feature type="chain" id="PRO_5046577887" evidence="2">
    <location>
        <begin position="25"/>
        <end position="226"/>
    </location>
</feature>
<name>A0ABR4IVJ3_9EURO</name>
<keyword evidence="2" id="KW-0732">Signal</keyword>
<proteinExistence type="predicted"/>
<organism evidence="3 4">
    <name type="scientific">Aspergillus cavernicola</name>
    <dbReference type="NCBI Taxonomy" id="176166"/>
    <lineage>
        <taxon>Eukaryota</taxon>
        <taxon>Fungi</taxon>
        <taxon>Dikarya</taxon>
        <taxon>Ascomycota</taxon>
        <taxon>Pezizomycotina</taxon>
        <taxon>Eurotiomycetes</taxon>
        <taxon>Eurotiomycetidae</taxon>
        <taxon>Eurotiales</taxon>
        <taxon>Aspergillaceae</taxon>
        <taxon>Aspergillus</taxon>
        <taxon>Aspergillus subgen. Nidulantes</taxon>
    </lineage>
</organism>
<comment type="caution">
    <text evidence="3">The sequence shown here is derived from an EMBL/GenBank/DDBJ whole genome shotgun (WGS) entry which is preliminary data.</text>
</comment>
<dbReference type="Proteomes" id="UP001610335">
    <property type="component" value="Unassembled WGS sequence"/>
</dbReference>
<sequence length="226" mass="25257">MIPRVPQMLQVLTTALPLIPITIAFPVDTSPIRNAIEGSPQARNTHSLSTGAVNCNPDFPQFYNIHDSGMKDIFQEAASFRANSQQVCDDIVPYLYKPEQKEHTLYFDVHDADIYVNTEQVLWDKTLRVVYKVSLTDKGYEGVHGRNPVSQKAFNGFCVGALEEYGTKGKEKEKKGCTKDPQDFSNSVNRRTTTTGVLGGSMEWMDGNEHFATLEVSFEKAKSQVS</sequence>
<evidence type="ECO:0000256" key="2">
    <source>
        <dbReference type="SAM" id="SignalP"/>
    </source>
</evidence>
<dbReference type="EMBL" id="JBFXLS010000008">
    <property type="protein sequence ID" value="KAL2831796.1"/>
    <property type="molecule type" value="Genomic_DNA"/>
</dbReference>
<accession>A0ABR4IVJ3</accession>
<reference evidence="3 4" key="1">
    <citation type="submission" date="2024-07" db="EMBL/GenBank/DDBJ databases">
        <title>Section-level genome sequencing and comparative genomics of Aspergillus sections Usti and Cavernicolus.</title>
        <authorList>
            <consortium name="Lawrence Berkeley National Laboratory"/>
            <person name="Nybo J.L."/>
            <person name="Vesth T.C."/>
            <person name="Theobald S."/>
            <person name="Frisvad J.C."/>
            <person name="Larsen T.O."/>
            <person name="Kjaerboelling I."/>
            <person name="Rothschild-Mancinelli K."/>
            <person name="Lyhne E.K."/>
            <person name="Kogle M.E."/>
            <person name="Barry K."/>
            <person name="Clum A."/>
            <person name="Na H."/>
            <person name="Ledsgaard L."/>
            <person name="Lin J."/>
            <person name="Lipzen A."/>
            <person name="Kuo A."/>
            <person name="Riley R."/>
            <person name="Mondo S."/>
            <person name="LaButti K."/>
            <person name="Haridas S."/>
            <person name="Pangalinan J."/>
            <person name="Salamov A.A."/>
            <person name="Simmons B.A."/>
            <person name="Magnuson J.K."/>
            <person name="Chen J."/>
            <person name="Drula E."/>
            <person name="Henrissat B."/>
            <person name="Wiebenga A."/>
            <person name="Lubbers R.J."/>
            <person name="Gomes A.C."/>
            <person name="Makela M.R."/>
            <person name="Stajich J."/>
            <person name="Grigoriev I.V."/>
            <person name="Mortensen U.H."/>
            <person name="De vries R.P."/>
            <person name="Baker S.E."/>
            <person name="Andersen M.R."/>
        </authorList>
    </citation>
    <scope>NUCLEOTIDE SEQUENCE [LARGE SCALE GENOMIC DNA]</scope>
    <source>
        <strain evidence="3 4">CBS 600.67</strain>
    </source>
</reference>
<feature type="compositionally biased region" description="Polar residues" evidence="1">
    <location>
        <begin position="183"/>
        <end position="192"/>
    </location>
</feature>